<dbReference type="Pfam" id="PF25453">
    <property type="entry name" value="DUF7898"/>
    <property type="match status" value="1"/>
</dbReference>
<feature type="compositionally biased region" description="Polar residues" evidence="8">
    <location>
        <begin position="2436"/>
        <end position="2447"/>
    </location>
</feature>
<feature type="compositionally biased region" description="Pro residues" evidence="8">
    <location>
        <begin position="1128"/>
        <end position="1142"/>
    </location>
</feature>
<dbReference type="PANTHER" id="PTHR10133:SF62">
    <property type="entry name" value="DNA POLYMERASE THETA"/>
    <property type="match status" value="1"/>
</dbReference>
<dbReference type="Gene3D" id="3.30.420.10">
    <property type="entry name" value="Ribonuclease H-like superfamily/Ribonuclease H"/>
    <property type="match status" value="1"/>
</dbReference>
<evidence type="ECO:0000256" key="7">
    <source>
        <dbReference type="ARBA" id="ARBA00049244"/>
    </source>
</evidence>
<accession>A0A2K3CTR8</accession>
<feature type="compositionally biased region" description="Low complexity" evidence="8">
    <location>
        <begin position="2479"/>
        <end position="2505"/>
    </location>
</feature>
<dbReference type="InParanoid" id="A0A2K3CTR8"/>
<gene>
    <name evidence="11" type="ORF">CHLRE_16g664301v5</name>
</gene>
<feature type="region of interest" description="Disordered" evidence="8">
    <location>
        <begin position="3307"/>
        <end position="3330"/>
    </location>
</feature>
<feature type="compositionally biased region" description="Low complexity" evidence="8">
    <location>
        <begin position="3307"/>
        <end position="3317"/>
    </location>
</feature>
<organism evidence="11 12">
    <name type="scientific">Chlamydomonas reinhardtii</name>
    <name type="common">Chlamydomonas smithii</name>
    <dbReference type="NCBI Taxonomy" id="3055"/>
    <lineage>
        <taxon>Eukaryota</taxon>
        <taxon>Viridiplantae</taxon>
        <taxon>Chlorophyta</taxon>
        <taxon>core chlorophytes</taxon>
        <taxon>Chlorophyceae</taxon>
        <taxon>CS clade</taxon>
        <taxon>Chlamydomonadales</taxon>
        <taxon>Chlamydomonadaceae</taxon>
        <taxon>Chlamydomonas</taxon>
    </lineage>
</organism>
<feature type="region of interest" description="Disordered" evidence="8">
    <location>
        <begin position="2116"/>
        <end position="2765"/>
    </location>
</feature>
<feature type="compositionally biased region" description="Low complexity" evidence="8">
    <location>
        <begin position="1014"/>
        <end position="1023"/>
    </location>
</feature>
<dbReference type="InterPro" id="IPR002298">
    <property type="entry name" value="DNA_polymerase_A"/>
</dbReference>
<dbReference type="FunFam" id="3.40.50.300:FF:001000">
    <property type="entry name" value="Helicase and polymerase-containing protein TEBICHI"/>
    <property type="match status" value="1"/>
</dbReference>
<dbReference type="GO" id="GO:0003677">
    <property type="term" value="F:DNA binding"/>
    <property type="evidence" value="ECO:0007669"/>
    <property type="project" value="InterPro"/>
</dbReference>
<dbReference type="Pfam" id="PF00271">
    <property type="entry name" value="Helicase_C"/>
    <property type="match status" value="1"/>
</dbReference>
<feature type="compositionally biased region" description="Low complexity" evidence="8">
    <location>
        <begin position="2534"/>
        <end position="2544"/>
    </location>
</feature>
<dbReference type="InterPro" id="IPR001650">
    <property type="entry name" value="Helicase_C-like"/>
</dbReference>
<feature type="region of interest" description="Disordered" evidence="8">
    <location>
        <begin position="3661"/>
        <end position="3701"/>
    </location>
</feature>
<reference evidence="11 12" key="1">
    <citation type="journal article" date="2007" name="Science">
        <title>The Chlamydomonas genome reveals the evolution of key animal and plant functions.</title>
        <authorList>
            <person name="Merchant S.S."/>
            <person name="Prochnik S.E."/>
            <person name="Vallon O."/>
            <person name="Harris E.H."/>
            <person name="Karpowicz S.J."/>
            <person name="Witman G.B."/>
            <person name="Terry A."/>
            <person name="Salamov A."/>
            <person name="Fritz-Laylin L.K."/>
            <person name="Marechal-Drouard L."/>
            <person name="Marshall W.F."/>
            <person name="Qu L.H."/>
            <person name="Nelson D.R."/>
            <person name="Sanderfoot A.A."/>
            <person name="Spalding M.H."/>
            <person name="Kapitonov V.V."/>
            <person name="Ren Q."/>
            <person name="Ferris P."/>
            <person name="Lindquist E."/>
            <person name="Shapiro H."/>
            <person name="Lucas S.M."/>
            <person name="Grimwood J."/>
            <person name="Schmutz J."/>
            <person name="Cardol P."/>
            <person name="Cerutti H."/>
            <person name="Chanfreau G."/>
            <person name="Chen C.L."/>
            <person name="Cognat V."/>
            <person name="Croft M.T."/>
            <person name="Dent R."/>
            <person name="Dutcher S."/>
            <person name="Fernandez E."/>
            <person name="Fukuzawa H."/>
            <person name="Gonzalez-Ballester D."/>
            <person name="Gonzalez-Halphen D."/>
            <person name="Hallmann A."/>
            <person name="Hanikenne M."/>
            <person name="Hippler M."/>
            <person name="Inwood W."/>
            <person name="Jabbari K."/>
            <person name="Kalanon M."/>
            <person name="Kuras R."/>
            <person name="Lefebvre P.A."/>
            <person name="Lemaire S.D."/>
            <person name="Lobanov A.V."/>
            <person name="Lohr M."/>
            <person name="Manuell A."/>
            <person name="Meier I."/>
            <person name="Mets L."/>
            <person name="Mittag M."/>
            <person name="Mittelmeier T."/>
            <person name="Moroney J.V."/>
            <person name="Moseley J."/>
            <person name="Napoli C."/>
            <person name="Nedelcu A.M."/>
            <person name="Niyogi K."/>
            <person name="Novoselov S.V."/>
            <person name="Paulsen I.T."/>
            <person name="Pazour G."/>
            <person name="Purton S."/>
            <person name="Ral J.P."/>
            <person name="Riano-Pachon D.M."/>
            <person name="Riekhof W."/>
            <person name="Rymarquis L."/>
            <person name="Schroda M."/>
            <person name="Stern D."/>
            <person name="Umen J."/>
            <person name="Willows R."/>
            <person name="Wilson N."/>
            <person name="Zimmer S.L."/>
            <person name="Allmer J."/>
            <person name="Balk J."/>
            <person name="Bisova K."/>
            <person name="Chen C.J."/>
            <person name="Elias M."/>
            <person name="Gendler K."/>
            <person name="Hauser C."/>
            <person name="Lamb M.R."/>
            <person name="Ledford H."/>
            <person name="Long J.C."/>
            <person name="Minagawa J."/>
            <person name="Page M.D."/>
            <person name="Pan J."/>
            <person name="Pootakham W."/>
            <person name="Roje S."/>
            <person name="Rose A."/>
            <person name="Stahlberg E."/>
            <person name="Terauchi A.M."/>
            <person name="Yang P."/>
            <person name="Ball S."/>
            <person name="Bowler C."/>
            <person name="Dieckmann C.L."/>
            <person name="Gladyshev V.N."/>
            <person name="Green P."/>
            <person name="Jorgensen R."/>
            <person name="Mayfield S."/>
            <person name="Mueller-Roeber B."/>
            <person name="Rajamani S."/>
            <person name="Sayre R.T."/>
            <person name="Brokstein P."/>
            <person name="Dubchak I."/>
            <person name="Goodstein D."/>
            <person name="Hornick L."/>
            <person name="Huang Y.W."/>
            <person name="Jhaveri J."/>
            <person name="Luo Y."/>
            <person name="Martinez D."/>
            <person name="Ngau W.C."/>
            <person name="Otillar B."/>
            <person name="Poliakov A."/>
            <person name="Porter A."/>
            <person name="Szajkowski L."/>
            <person name="Werner G."/>
            <person name="Zhou K."/>
            <person name="Grigoriev I.V."/>
            <person name="Rokhsar D.S."/>
            <person name="Grossman A.R."/>
        </authorList>
    </citation>
    <scope>NUCLEOTIDE SEQUENCE [LARGE SCALE GENOMIC DNA]</scope>
    <source>
        <strain evidence="12">CC-503</strain>
    </source>
</reference>
<feature type="compositionally biased region" description="Low complexity" evidence="8">
    <location>
        <begin position="2401"/>
        <end position="2428"/>
    </location>
</feature>
<dbReference type="Gene3D" id="3.40.50.300">
    <property type="entry name" value="P-loop containing nucleotide triphosphate hydrolases"/>
    <property type="match status" value="2"/>
</dbReference>
<evidence type="ECO:0000259" key="9">
    <source>
        <dbReference type="PROSITE" id="PS51192"/>
    </source>
</evidence>
<dbReference type="GeneID" id="5727025"/>
<feature type="compositionally biased region" description="Basic and acidic residues" evidence="8">
    <location>
        <begin position="2368"/>
        <end position="2385"/>
    </location>
</feature>
<dbReference type="PROSITE" id="PS51194">
    <property type="entry name" value="HELICASE_CTER"/>
    <property type="match status" value="1"/>
</dbReference>
<feature type="compositionally biased region" description="Low complexity" evidence="8">
    <location>
        <begin position="902"/>
        <end position="919"/>
    </location>
</feature>
<dbReference type="KEGG" id="cre:CHLRE_16g664301v5"/>
<feature type="region of interest" description="Disordered" evidence="8">
    <location>
        <begin position="550"/>
        <end position="721"/>
    </location>
</feature>
<dbReference type="InterPro" id="IPR001098">
    <property type="entry name" value="DNA-dir_DNA_pol_A_palm_dom"/>
</dbReference>
<dbReference type="Gene3D" id="1.10.3380.30">
    <property type="match status" value="1"/>
</dbReference>
<dbReference type="PROSITE" id="PS51192">
    <property type="entry name" value="HELICASE_ATP_BIND_1"/>
    <property type="match status" value="1"/>
</dbReference>
<evidence type="ECO:0000256" key="3">
    <source>
        <dbReference type="ARBA" id="ARBA00022695"/>
    </source>
</evidence>
<dbReference type="RefSeq" id="XP_042915685.1">
    <property type="nucleotide sequence ID" value="XM_043071044.1"/>
</dbReference>
<proteinExistence type="predicted"/>
<name>A0A2K3CTR8_CHLRE</name>
<feature type="region of interest" description="Disordered" evidence="8">
    <location>
        <begin position="1607"/>
        <end position="1626"/>
    </location>
</feature>
<dbReference type="InterPro" id="IPR011545">
    <property type="entry name" value="DEAD/DEAH_box_helicase_dom"/>
</dbReference>
<feature type="region of interest" description="Disordered" evidence="8">
    <location>
        <begin position="754"/>
        <end position="1175"/>
    </location>
</feature>
<dbReference type="InterPro" id="IPR048960">
    <property type="entry name" value="POLQ-like_helical"/>
</dbReference>
<dbReference type="InterPro" id="IPR027417">
    <property type="entry name" value="P-loop_NTPase"/>
</dbReference>
<dbReference type="Pfam" id="PF21099">
    <property type="entry name" value="POLQ_helical"/>
    <property type="match status" value="1"/>
</dbReference>
<dbReference type="SUPFAM" id="SSF158702">
    <property type="entry name" value="Sec63 N-terminal domain-like"/>
    <property type="match status" value="1"/>
</dbReference>
<dbReference type="Pfam" id="PF00476">
    <property type="entry name" value="DNA_pol_A"/>
    <property type="match status" value="1"/>
</dbReference>
<dbReference type="PANTHER" id="PTHR10133">
    <property type="entry name" value="DNA POLYMERASE I"/>
    <property type="match status" value="1"/>
</dbReference>
<feature type="compositionally biased region" description="Low complexity" evidence="8">
    <location>
        <begin position="754"/>
        <end position="775"/>
    </location>
</feature>
<dbReference type="GO" id="GO:0003887">
    <property type="term" value="F:DNA-directed DNA polymerase activity"/>
    <property type="evidence" value="ECO:0000318"/>
    <property type="project" value="GO_Central"/>
</dbReference>
<feature type="compositionally biased region" description="Low complexity" evidence="8">
    <location>
        <begin position="813"/>
        <end position="822"/>
    </location>
</feature>
<dbReference type="InterPro" id="IPR019760">
    <property type="entry name" value="DNA-dir_DNA_pol_A_CS"/>
</dbReference>
<keyword evidence="4" id="KW-0547">Nucleotide-binding</keyword>
<evidence type="ECO:0000256" key="6">
    <source>
        <dbReference type="ARBA" id="ARBA00022932"/>
    </source>
</evidence>
<feature type="region of interest" description="Disordered" evidence="8">
    <location>
        <begin position="196"/>
        <end position="265"/>
    </location>
</feature>
<dbReference type="SUPFAM" id="SSF52540">
    <property type="entry name" value="P-loop containing nucleoside triphosphate hydrolases"/>
    <property type="match status" value="1"/>
</dbReference>
<feature type="domain" description="Helicase ATP-binding" evidence="9">
    <location>
        <begin position="1312"/>
        <end position="1523"/>
    </location>
</feature>
<dbReference type="GO" id="GO:0005524">
    <property type="term" value="F:ATP binding"/>
    <property type="evidence" value="ECO:0007669"/>
    <property type="project" value="UniProtKB-KW"/>
</dbReference>
<feature type="compositionally biased region" description="Polar residues" evidence="8">
    <location>
        <begin position="1114"/>
        <end position="1126"/>
    </location>
</feature>
<dbReference type="Pfam" id="PF00270">
    <property type="entry name" value="DEAD"/>
    <property type="match status" value="1"/>
</dbReference>
<dbReference type="GO" id="GO:0006302">
    <property type="term" value="P:double-strand break repair"/>
    <property type="evidence" value="ECO:0000318"/>
    <property type="project" value="GO_Central"/>
</dbReference>
<feature type="compositionally biased region" description="Low complexity" evidence="8">
    <location>
        <begin position="1257"/>
        <end position="1269"/>
    </location>
</feature>
<dbReference type="FunCoup" id="A0A2K3CTR8">
    <property type="interactions" value="1044"/>
</dbReference>
<keyword evidence="3" id="KW-0548">Nucleotidyltransferase</keyword>
<evidence type="ECO:0000256" key="5">
    <source>
        <dbReference type="ARBA" id="ARBA00022840"/>
    </source>
</evidence>
<comment type="catalytic activity">
    <reaction evidence="7">
        <text>DNA(n) + a 2'-deoxyribonucleoside 5'-triphosphate = DNA(n+1) + diphosphate</text>
        <dbReference type="Rhea" id="RHEA:22508"/>
        <dbReference type="Rhea" id="RHEA-COMP:17339"/>
        <dbReference type="Rhea" id="RHEA-COMP:17340"/>
        <dbReference type="ChEBI" id="CHEBI:33019"/>
        <dbReference type="ChEBI" id="CHEBI:61560"/>
        <dbReference type="ChEBI" id="CHEBI:173112"/>
        <dbReference type="EC" id="2.7.7.7"/>
    </reaction>
</comment>
<evidence type="ECO:0000256" key="2">
    <source>
        <dbReference type="ARBA" id="ARBA00022679"/>
    </source>
</evidence>
<dbReference type="Gramene" id="PNW71678">
    <property type="protein sequence ID" value="PNW71678"/>
    <property type="gene ID" value="CHLRE_16g664301v5"/>
</dbReference>
<dbReference type="InterPro" id="IPR057220">
    <property type="entry name" value="DUF7898"/>
</dbReference>
<dbReference type="ExpressionAtlas" id="A0A2K3CTR8">
    <property type="expression patterns" value="baseline and differential"/>
</dbReference>
<keyword evidence="12" id="KW-1185">Reference proteome</keyword>
<dbReference type="FunFam" id="1.10.150.20:FF:000002">
    <property type="entry name" value="DNA polymerase I"/>
    <property type="match status" value="1"/>
</dbReference>
<dbReference type="Gene3D" id="1.10.150.20">
    <property type="entry name" value="5' to 3' exonuclease, C-terminal subdomain"/>
    <property type="match status" value="1"/>
</dbReference>
<feature type="compositionally biased region" description="Basic and acidic residues" evidence="8">
    <location>
        <begin position="2202"/>
        <end position="2218"/>
    </location>
</feature>
<dbReference type="EC" id="2.7.7.7" evidence="1"/>
<feature type="compositionally biased region" description="Gly residues" evidence="8">
    <location>
        <begin position="3318"/>
        <end position="3327"/>
    </location>
</feature>
<dbReference type="Pfam" id="PF20470">
    <property type="entry name" value="HTH_61"/>
    <property type="match status" value="1"/>
</dbReference>
<feature type="region of interest" description="Disordered" evidence="8">
    <location>
        <begin position="298"/>
        <end position="338"/>
    </location>
</feature>
<dbReference type="SMART" id="SM00482">
    <property type="entry name" value="POLAc"/>
    <property type="match status" value="1"/>
</dbReference>
<evidence type="ECO:0000256" key="1">
    <source>
        <dbReference type="ARBA" id="ARBA00012417"/>
    </source>
</evidence>
<keyword evidence="5" id="KW-0067">ATP-binding</keyword>
<feature type="compositionally biased region" description="Pro residues" evidence="8">
    <location>
        <begin position="2579"/>
        <end position="2590"/>
    </location>
</feature>
<feature type="compositionally biased region" description="Polar residues" evidence="8">
    <location>
        <begin position="863"/>
        <end position="874"/>
    </location>
</feature>
<feature type="compositionally biased region" description="Low complexity" evidence="8">
    <location>
        <begin position="3676"/>
        <end position="3694"/>
    </location>
</feature>
<dbReference type="SMART" id="SM00490">
    <property type="entry name" value="HELICc"/>
    <property type="match status" value="1"/>
</dbReference>
<dbReference type="InterPro" id="IPR043502">
    <property type="entry name" value="DNA/RNA_pol_sf"/>
</dbReference>
<dbReference type="InterPro" id="IPR014001">
    <property type="entry name" value="Helicase_ATP-bd"/>
</dbReference>
<feature type="region of interest" description="Disordered" evidence="8">
    <location>
        <begin position="1459"/>
        <end position="1478"/>
    </location>
</feature>
<sequence length="3701" mass="383131">MAMQAAHDPASVGMLPDALGAARMPPPRLSAASFVSFVAATPAGSSLIEGDGDGDGIPATPTEELNLGALAGLRGIAQGLAEAALREPQPVLPDDANAMMGGLAQVGTVAPLTEALLQQQQQEQREQHQHPGGDLLARLLASSSEEEQRLQGGGANRDAHGTDQHVEGNLALNEQPPHAARIVDVPHVGGVRVCSSAGASSPGCKAGQPEPEPRANAMAKGPALGDGAGTSPFVPERLGSGRPATDVAAGADGSAAAGAGQRAPPARCSAVCVPGVRQGGTCSPAVQRRAGAIGRSGVTYEPLPLQPSKGSPQPGHLPTAPGSGRGPGSGSASKPGGESIGGAGYGCSKLTSGGGSGTCSDSVHTSRAKLSLASKLLAYSGNPSVSPLGMEFPSRVSSVAVPQLQFAPSTGGRPTCAAGPAVVNSAQKSHMVSGAHAGAAAGQAPAAHQLMVTAAPSNVDGAAAHAGMLPGGAAFAGATAATAATLSVGWDHRTPACQPVKGLLAAAAAKAAAASGAPSSANSTPFDDEMLAALDSLERRVTAATGQADVDAGAGGSATAHGSDQVANPNPSSVGGGPVQTALELLDKQQGRPAQQQEPAWGGFPRLNQPGRPAWQQQDAYPQARSEHQPQHQPQHVQPGHGGSRHEQQGMQPELMGLPQQASHGGAPADLGAGASGGGRTPELPIHTAYAQPQPQGGNASAADVTAQKAGSTGPTPEMESGGLFAALDALEERHRLAEVGAAAVVAAAAAAAAPDGDGQQGQARAASPRLAAAGRADHQQPGAASAGSRRIDGESPLPVKQLAFTPLHVRHAQQQEAQQARPPERPQGYNPYLPPQHPDQGKALANDRPQSEQEQRPAVSGPPQQQLHVSSYGLQGGSGQPSAPNPIQEAGVRPLTGVQPGGQHAQAPGQAGASALGLPPRPPSAQTNRAAPQHLQQQRRQEAFQHAHPPAGYSCGPPPALQQQLQQQPQQQQKQQHFHHHQPQQLASMAMQQPLQQPFHPPGHVSAPPPQPMQQQPMLQQQPPHPHATSHQLGQARSLAGDQHGHERQPHEDNAHGQQPSCNPASAAAAPVSTFMAGVSGPGTGLPGPTGHTNVTGPEPGPRPGAVAEAGAGTSSHDVGQSTAQPAAPPAAPLAAPPVAPLAPEVDNGSSDDDDDAEAYAAALTQRAVVEGQLRQRRRSIALDGHTPRGAAGGSQVGSGNLAASLAAVASGAGSAAGGTPKARGGEAGAASTPEKRSPGPSPNRTAVDPGLEQEGPAAGAGAGATPSAQPPPAPPRQLEAYLPEPLCQAYYDRSGRQFDLYEWQAECLCQMGVLMGRNLVYCAPTSGGKSMVAEMLGIRRLLTTGKPFMLVLPFVALCAEKADALQALLAPINRTVNSAYGGQTSGKIIQPGVGAIVATIEKANMLVNAMLEEETLGELSAVIVDELHMVGEEERGYLLELLLTKLRFATSAAATANSALSSPGGGGGPNGMTEVEEPPFDWTTVGPAYQRDGLQVIGMSATMPNVDVVARWLDAALYITDFRPVQLQEYVKVGRRIMDGSGALVRELAPDKGWEDKDTDHVALLTQETVREGHSVLIFCASKFWCEKVAEHVARLVAIAQRDPPPNAAAAAGKDPDGGVSPAAARNARDTYVQELRRLSGGDPTLPDLVARGVAYHHAGLSNEERDLIEAAYKAGAISVLTATSTLAAGVNLPARRVIFRHTYIGKQDNPIDATKYRQMSGRAGRAGIDTAGESFIICEKNRPVAPLLALMQQKANPIASCLTEARKGMKRAVLEVVASGAVSSGTDVKRFIACTLIHAQHGFGAVAKATIAALHWLKDNGFIRVDEATLNWGPTPFGKATLASSMPPEEALVVRADLERARMSLVLATDLHVTYLVTPIKEDLRVDWEIYFHWFEKLSKVDARVAELVGVVPGYLVKLRQGHRGARSGAAGAAVTADSEKERIARRFFAAMVLNDLIQEVPLKEVAEKYGLGKEKGPLEGLQERAGRFSAMVAAFCERLGWSDMEVIIAKFQSRVWYGVRPEVVALTEIPYVKGHRARLLFKAGLRMPEAVAACEFDRLLEILSAGGGAKNPEQEEQQRKTERRAARMILQGAKDLVNQKVQELKQQARALRAALDPRASQEHSAPIDPSLAPPRPPAQEGSDARRPGAGGSTSGAERSPGAAGGAAGSKLTARAAHMAANAQAGDPDGAAHSAPAKGGREKDGLENAEARHACAEASAAGPHSDGAAGGARQQPDQAQEQSTTPSRPPKQPRTGRSPPERMQVGGLGVMAGTAEPGPLASVPAPPAAASPGKLPVASALPGTSAATAPGAMGRAGTHSASAVSAVGVPAPVASGIASGPVAAPPAAANAACAQHAKRSAAGGDARRADGEHDAKRVRVDSGGHGQQQPGRPPWPPDGQQQWQELAAHPQQSTHQQQGSNQPQQRLHLYHQPQHQHAGQQRSEQPQQHYPYQPQHQQQQQQQYAQQQQHHHHQYPHQQNPQMLQQAQPQYARQQPQQQQWQTGGGQGSRANVGPPNGTLARPCGPPPPTAQATAAGPWLGAGPGPPPGAPGFQQGHAAGDMRPPSHGPPQQLQGPPLPQGLRPPQPQQLNQQPPLPPPPQQAQYQHQQQYGHATGGSTYPSGPNGAACYQPGAPQQLPQPVNPYLPPGQPQHPQLAAAPSVLEPSHHPPPPPHPQLPSLADKRKLMSPARQGARVTSPGRTGRSPGRWPGRSPGRGGAAASPRGAGQGGLESAQQHSGAGAAAAGAAPVGGGASAGPNGDESYLHAVQSQVPMLRVPGFTVLKSAGEVAAACEQLRRVGVWAFALDFAEGGTTAAPAGANTNLQLPSVPQVALGRGIATNSVGLPQHFELEPLPAGGCGPAASAGGMPTFALGEAAASVTGRLEGIALCAADGCAVYIPLAATVALPGAEGGSSGGGAGGAPAAVEKAAREAEAVWLEVRQLLAHKQSTKVTFELKSQLLMARAAIQAATATTSKAAIAGSGDRTAPDTWAGAGGSRAGSAAGAFTAALAACDASGQAAGLPMSKAAAAEAGMGAAAAAAAAAAAGGGGGGALPPLYVADPVVDVRILLWMLNPDDPINMPRGKSGKLSLTKGLEERMKMPEVCGSTAHTKALGVLNCAGVVVRQLPTRQADACRRAAMVRRIYIDKLPRLQSEGLLRPLLELEMPLVRILARMEGEGIALAPQVLKDQRGPLEARLRQLAAKAHLAAGMTFDLNSPKDVSEVLFQHLNLPPPPCAFSNQNQRHPSTKKEVLEELEESTHHPIIRLLLDYRTLHKLLTGFVETLYHTAKGQWQRQQHELERCQGQGQQPQRGGAATGGAVKPGGPGPVPDVIRLCGTWLHTSTATGRLAMDEPNLQTVPRPVEYTFMASQLSQASAGTPPAAGADGAELKLLPGEERGGGAGEGGRSVTLHFNLRSAFVAPPGYMVLAADYKQIELRLMAHFSSDAALCALLRNPAQDPFILLAAEWKKVPVEQVTPEVRVQAKRLAYGMLYGMGTNTLAQELGVSVAEAGELSDNFRRAIPSVDRWMREVVEAVRSCGYTTTLMGRRRYYSRINERASKDARSARAQAERQAVNTVCQGSAADLIKAAMVTLQRRLEAEGLAPHVRMVLMVHDELVFEVAEQLLPAAARLVQAVLEGEVALSVPLPVKLSAGPSWGQLRDYEPPPVPPLPHQQQEQQQQDQQQQQSALGAPPPVWR</sequence>
<feature type="compositionally biased region" description="Low complexity" evidence="8">
    <location>
        <begin position="2177"/>
        <end position="2188"/>
    </location>
</feature>
<evidence type="ECO:0000313" key="11">
    <source>
        <dbReference type="EMBL" id="PNW71678.1"/>
    </source>
</evidence>
<feature type="compositionally biased region" description="Low complexity" evidence="8">
    <location>
        <begin position="248"/>
        <end position="265"/>
    </location>
</feature>
<dbReference type="InterPro" id="IPR046931">
    <property type="entry name" value="HTH_61"/>
</dbReference>
<evidence type="ECO:0000313" key="12">
    <source>
        <dbReference type="Proteomes" id="UP000006906"/>
    </source>
</evidence>
<feature type="compositionally biased region" description="Basic and acidic residues" evidence="8">
    <location>
        <begin position="1044"/>
        <end position="1056"/>
    </location>
</feature>
<dbReference type="Proteomes" id="UP000006906">
    <property type="component" value="Chromosome 16"/>
</dbReference>
<dbReference type="SMART" id="SM00487">
    <property type="entry name" value="DEXDc"/>
    <property type="match status" value="1"/>
</dbReference>
<feature type="region of interest" description="Disordered" evidence="8">
    <location>
        <begin position="143"/>
        <end position="162"/>
    </location>
</feature>
<dbReference type="CDD" id="cd08638">
    <property type="entry name" value="DNA_pol_A_theta"/>
    <property type="match status" value="1"/>
</dbReference>
<protein>
    <recommendedName>
        <fullName evidence="1">DNA-directed DNA polymerase</fullName>
        <ecNumber evidence="1">2.7.7.7</ecNumber>
    </recommendedName>
</protein>
<feature type="compositionally biased region" description="Low complexity" evidence="8">
    <location>
        <begin position="962"/>
        <end position="976"/>
    </location>
</feature>
<feature type="compositionally biased region" description="Low complexity" evidence="8">
    <location>
        <begin position="1061"/>
        <end position="1074"/>
    </location>
</feature>
<feature type="compositionally biased region" description="Polar residues" evidence="8">
    <location>
        <begin position="925"/>
        <end position="939"/>
    </location>
</feature>
<evidence type="ECO:0000259" key="10">
    <source>
        <dbReference type="PROSITE" id="PS51194"/>
    </source>
</evidence>
<feature type="compositionally biased region" description="Low complexity" evidence="8">
    <location>
        <begin position="2448"/>
        <end position="2471"/>
    </location>
</feature>
<feature type="domain" description="Helicase C-terminal" evidence="10">
    <location>
        <begin position="1566"/>
        <end position="1773"/>
    </location>
</feature>
<feature type="compositionally biased region" description="Low complexity" evidence="8">
    <location>
        <begin position="2323"/>
        <end position="2367"/>
    </location>
</feature>
<feature type="region of interest" description="Disordered" evidence="8">
    <location>
        <begin position="1214"/>
        <end position="1280"/>
    </location>
</feature>
<dbReference type="SUPFAM" id="SSF56672">
    <property type="entry name" value="DNA/RNA polymerases"/>
    <property type="match status" value="1"/>
</dbReference>
<dbReference type="GO" id="GO:0006261">
    <property type="term" value="P:DNA-templated DNA replication"/>
    <property type="evidence" value="ECO:0007669"/>
    <property type="project" value="InterPro"/>
</dbReference>
<dbReference type="PROSITE" id="PS00447">
    <property type="entry name" value="DNA_POLYMERASE_A"/>
    <property type="match status" value="1"/>
</dbReference>
<dbReference type="PRINTS" id="PR00868">
    <property type="entry name" value="DNAPOLI"/>
</dbReference>
<keyword evidence="2" id="KW-0808">Transferase</keyword>
<keyword evidence="6" id="KW-0239">DNA-directed DNA polymerase</keyword>
<dbReference type="Gene3D" id="1.10.3380.20">
    <property type="match status" value="1"/>
</dbReference>
<evidence type="ECO:0000256" key="8">
    <source>
        <dbReference type="SAM" id="MobiDB-lite"/>
    </source>
</evidence>
<evidence type="ECO:0000256" key="4">
    <source>
        <dbReference type="ARBA" id="ARBA00022741"/>
    </source>
</evidence>
<feature type="compositionally biased region" description="Pro residues" evidence="8">
    <location>
        <begin position="2644"/>
        <end position="2654"/>
    </location>
</feature>
<feature type="compositionally biased region" description="Polar residues" evidence="8">
    <location>
        <begin position="2238"/>
        <end position="2249"/>
    </location>
</feature>
<dbReference type="InterPro" id="IPR036397">
    <property type="entry name" value="RNaseH_sf"/>
</dbReference>
<dbReference type="OrthoDB" id="2320933at2759"/>
<dbReference type="EMBL" id="CM008977">
    <property type="protein sequence ID" value="PNW71678.1"/>
    <property type="molecule type" value="Genomic_DNA"/>
</dbReference>
<feature type="compositionally biased region" description="Low complexity" evidence="8">
    <location>
        <begin position="2701"/>
        <end position="2728"/>
    </location>
</feature>
<dbReference type="Gene3D" id="3.30.70.370">
    <property type="match status" value="1"/>
</dbReference>
<feature type="compositionally biased region" description="Low complexity" evidence="8">
    <location>
        <begin position="2741"/>
        <end position="2751"/>
    </location>
</feature>
<dbReference type="STRING" id="3055.A0A2K3CTR8"/>
<dbReference type="CDD" id="cd18795">
    <property type="entry name" value="SF2_C_Ski2"/>
    <property type="match status" value="1"/>
</dbReference>
<dbReference type="Gene3D" id="1.20.1060.10">
    <property type="entry name" value="Taq DNA Polymerase, Chain T, domain 4"/>
    <property type="match status" value="1"/>
</dbReference>